<dbReference type="InterPro" id="IPR029058">
    <property type="entry name" value="AB_hydrolase_fold"/>
</dbReference>
<dbReference type="Proteomes" id="UP001214441">
    <property type="component" value="Unassembled WGS sequence"/>
</dbReference>
<dbReference type="InterPro" id="IPR010427">
    <property type="entry name" value="DUF1023"/>
</dbReference>
<sequence>MVTYRDLHTLKRSEFTEAARGWREISNRGRIATEQVDNEMKAKVRQQRGETAGAAMRDLTTLSENFLYTQAECGVIAAHLEQLADDLAAPRGKLKRALDEASAHGLTVDDEGAVSYPSGKNESGQSYESGRFPAMPPTQLFDPQFLLGPALAKVPHVRKALEIAGDIGSAVSEADAIDQRCSRVLARLKTTAGLRVTAKMWHDTEKDIKAAGSTVDADDIPRDKSPAANAKWWKGLSAAEQDAYVSVHPAAVGALDGLPAAVRDDANRLVLNGQHADASLALQAHTAKEPVKYRMDMASQNGPSPAWTAWNKEREALKSKLGVLSQLKDPYAGKKDVPEHKQLYILGLDTQGDGKAAVAMGNPDTADHTAVHVPGTGTTLESTPGQLERIGKLQDSAMRNTSGGESVSTILWLGYDAPEIDGSVATPGRAHDAAADLRSFTEGTRTAHEDGRSHLTVLGHSYGSTAVGAAASGGPGLGADDLVFVGSPGTTVENAKDLQMDPTHVWAGATPQDPIPRAAADLTLGKNPAVEDFGAQPLEVNDGGHSSYWEEGQKSLINQGKVIAGAPATTGPYYTPKQVELGPDGHTPIIQD</sequence>
<keyword evidence="4" id="KW-1185">Reference proteome</keyword>
<evidence type="ECO:0000256" key="1">
    <source>
        <dbReference type="SAM" id="MobiDB-lite"/>
    </source>
</evidence>
<evidence type="ECO:0000259" key="2">
    <source>
        <dbReference type="Pfam" id="PF06259"/>
    </source>
</evidence>
<evidence type="ECO:0000313" key="4">
    <source>
        <dbReference type="Proteomes" id="UP001214441"/>
    </source>
</evidence>
<dbReference type="Pfam" id="PF06259">
    <property type="entry name" value="Abhydrolase_8"/>
    <property type="match status" value="1"/>
</dbReference>
<feature type="region of interest" description="Disordered" evidence="1">
    <location>
        <begin position="109"/>
        <end position="128"/>
    </location>
</feature>
<dbReference type="RefSeq" id="WP_274044981.1">
    <property type="nucleotide sequence ID" value="NZ_JANCPR020000059.1"/>
</dbReference>
<name>A0ABT7A849_9ACTN</name>
<accession>A0ABT7A849</accession>
<feature type="compositionally biased region" description="Polar residues" evidence="1">
    <location>
        <begin position="118"/>
        <end position="128"/>
    </location>
</feature>
<comment type="caution">
    <text evidence="3">The sequence shown here is derived from an EMBL/GenBank/DDBJ whole genome shotgun (WGS) entry which is preliminary data.</text>
</comment>
<dbReference type="EMBL" id="JANCPR020000059">
    <property type="protein sequence ID" value="MDJ1137512.1"/>
    <property type="molecule type" value="Genomic_DNA"/>
</dbReference>
<feature type="domain" description="DUF1023" evidence="2">
    <location>
        <begin position="349"/>
        <end position="518"/>
    </location>
</feature>
<dbReference type="GO" id="GO:0016787">
    <property type="term" value="F:hydrolase activity"/>
    <property type="evidence" value="ECO:0007669"/>
    <property type="project" value="UniProtKB-KW"/>
</dbReference>
<gene>
    <name evidence="3" type="ORF">NMN56_037280</name>
</gene>
<evidence type="ECO:0000313" key="3">
    <source>
        <dbReference type="EMBL" id="MDJ1137512.1"/>
    </source>
</evidence>
<dbReference type="SUPFAM" id="SSF53474">
    <property type="entry name" value="alpha/beta-Hydrolases"/>
    <property type="match status" value="1"/>
</dbReference>
<proteinExistence type="predicted"/>
<reference evidence="3 4" key="1">
    <citation type="submission" date="2023-05" db="EMBL/GenBank/DDBJ databases">
        <title>Streptantibioticus silvisoli sp. nov., acidotolerant actinomycetes 1 from pine litter.</title>
        <authorList>
            <person name="Swiecimska M."/>
            <person name="Golinska P."/>
            <person name="Sangal V."/>
            <person name="Wachnowicz B."/>
            <person name="Goodfellow M."/>
        </authorList>
    </citation>
    <scope>NUCLEOTIDE SEQUENCE [LARGE SCALE GENOMIC DNA]</scope>
    <source>
        <strain evidence="3 4">DSM 42109</strain>
    </source>
</reference>
<organism evidence="3 4">
    <name type="scientific">Streptomyces iconiensis</name>
    <dbReference type="NCBI Taxonomy" id="1384038"/>
    <lineage>
        <taxon>Bacteria</taxon>
        <taxon>Bacillati</taxon>
        <taxon>Actinomycetota</taxon>
        <taxon>Actinomycetes</taxon>
        <taxon>Kitasatosporales</taxon>
        <taxon>Streptomycetaceae</taxon>
        <taxon>Streptomyces</taxon>
    </lineage>
</organism>
<keyword evidence="3" id="KW-0378">Hydrolase</keyword>
<protein>
    <submittedName>
        <fullName evidence="3">Alpha/beta hydrolase</fullName>
    </submittedName>
</protein>